<dbReference type="PROSITE" id="PS50113">
    <property type="entry name" value="PAC"/>
    <property type="match status" value="1"/>
</dbReference>
<organism evidence="10 11">
    <name type="scientific">Deinococcus ruber</name>
    <dbReference type="NCBI Taxonomy" id="1848197"/>
    <lineage>
        <taxon>Bacteria</taxon>
        <taxon>Thermotogati</taxon>
        <taxon>Deinococcota</taxon>
        <taxon>Deinococci</taxon>
        <taxon>Deinococcales</taxon>
        <taxon>Deinococcaceae</taxon>
        <taxon>Deinococcus</taxon>
    </lineage>
</organism>
<dbReference type="Pfam" id="PF02518">
    <property type="entry name" value="HATPase_c"/>
    <property type="match status" value="1"/>
</dbReference>
<dbReference type="InterPro" id="IPR036097">
    <property type="entry name" value="HisK_dim/P_sf"/>
</dbReference>
<dbReference type="InterPro" id="IPR003661">
    <property type="entry name" value="HisK_dim/P_dom"/>
</dbReference>
<dbReference type="PANTHER" id="PTHR42878:SF15">
    <property type="entry name" value="BACTERIOPHYTOCHROME"/>
    <property type="match status" value="1"/>
</dbReference>
<dbReference type="GO" id="GO:0000156">
    <property type="term" value="F:phosphorelay response regulator activity"/>
    <property type="evidence" value="ECO:0007669"/>
    <property type="project" value="TreeGrafter"/>
</dbReference>
<dbReference type="InterPro" id="IPR000014">
    <property type="entry name" value="PAS"/>
</dbReference>
<dbReference type="GO" id="GO:0030295">
    <property type="term" value="F:protein kinase activator activity"/>
    <property type="evidence" value="ECO:0007669"/>
    <property type="project" value="TreeGrafter"/>
</dbReference>
<keyword evidence="4" id="KW-0808">Transferase</keyword>
<dbReference type="Gene3D" id="3.30.450.20">
    <property type="entry name" value="PAS domain"/>
    <property type="match status" value="1"/>
</dbReference>
<accession>A0A918F7R4</accession>
<dbReference type="InterPro" id="IPR036890">
    <property type="entry name" value="HATPase_C_sf"/>
</dbReference>
<dbReference type="PRINTS" id="PR00344">
    <property type="entry name" value="BCTRLSENSOR"/>
</dbReference>
<dbReference type="FunFam" id="3.30.565.10:FF:000006">
    <property type="entry name" value="Sensor histidine kinase WalK"/>
    <property type="match status" value="1"/>
</dbReference>
<dbReference type="SUPFAM" id="SSF55785">
    <property type="entry name" value="PYP-like sensor domain (PAS domain)"/>
    <property type="match status" value="1"/>
</dbReference>
<dbReference type="CDD" id="cd00130">
    <property type="entry name" value="PAS"/>
    <property type="match status" value="1"/>
</dbReference>
<dbReference type="Gene3D" id="1.10.287.130">
    <property type="match status" value="1"/>
</dbReference>
<feature type="coiled-coil region" evidence="7">
    <location>
        <begin position="4"/>
        <end position="45"/>
    </location>
</feature>
<evidence type="ECO:0000256" key="4">
    <source>
        <dbReference type="ARBA" id="ARBA00022679"/>
    </source>
</evidence>
<evidence type="ECO:0000256" key="6">
    <source>
        <dbReference type="ARBA" id="ARBA00023136"/>
    </source>
</evidence>
<evidence type="ECO:0000256" key="7">
    <source>
        <dbReference type="SAM" id="Coils"/>
    </source>
</evidence>
<feature type="coiled-coil region" evidence="7">
    <location>
        <begin position="149"/>
        <end position="179"/>
    </location>
</feature>
<evidence type="ECO:0000313" key="11">
    <source>
        <dbReference type="Proteomes" id="UP000603865"/>
    </source>
</evidence>
<dbReference type="Gene3D" id="3.30.565.10">
    <property type="entry name" value="Histidine kinase-like ATPase, C-terminal domain"/>
    <property type="match status" value="1"/>
</dbReference>
<dbReference type="GO" id="GO:0016020">
    <property type="term" value="C:membrane"/>
    <property type="evidence" value="ECO:0007669"/>
    <property type="project" value="UniProtKB-SubCell"/>
</dbReference>
<feature type="domain" description="Histidine kinase" evidence="8">
    <location>
        <begin position="186"/>
        <end position="398"/>
    </location>
</feature>
<dbReference type="SUPFAM" id="SSF55874">
    <property type="entry name" value="ATPase domain of HSP90 chaperone/DNA topoisomerase II/histidine kinase"/>
    <property type="match status" value="1"/>
</dbReference>
<dbReference type="SUPFAM" id="SSF47384">
    <property type="entry name" value="Homodimeric domain of signal transducing histidine kinase"/>
    <property type="match status" value="1"/>
</dbReference>
<dbReference type="PROSITE" id="PS50109">
    <property type="entry name" value="HIS_KIN"/>
    <property type="match status" value="1"/>
</dbReference>
<evidence type="ECO:0000256" key="5">
    <source>
        <dbReference type="ARBA" id="ARBA00022777"/>
    </source>
</evidence>
<evidence type="ECO:0000256" key="2">
    <source>
        <dbReference type="ARBA" id="ARBA00012438"/>
    </source>
</evidence>
<dbReference type="InterPro" id="IPR000700">
    <property type="entry name" value="PAS-assoc_C"/>
</dbReference>
<dbReference type="SMART" id="SM00388">
    <property type="entry name" value="HisKA"/>
    <property type="match status" value="1"/>
</dbReference>
<proteinExistence type="predicted"/>
<dbReference type="InterPro" id="IPR035965">
    <property type="entry name" value="PAS-like_dom_sf"/>
</dbReference>
<protein>
    <recommendedName>
        <fullName evidence="2">histidine kinase</fullName>
        <ecNumber evidence="2">2.7.13.3</ecNumber>
    </recommendedName>
</protein>
<dbReference type="InterPro" id="IPR004358">
    <property type="entry name" value="Sig_transdc_His_kin-like_C"/>
</dbReference>
<dbReference type="EMBL" id="BMQL01000015">
    <property type="protein sequence ID" value="GGR13251.1"/>
    <property type="molecule type" value="Genomic_DNA"/>
</dbReference>
<dbReference type="InterPro" id="IPR005467">
    <property type="entry name" value="His_kinase_dom"/>
</dbReference>
<dbReference type="SMART" id="SM00091">
    <property type="entry name" value="PAS"/>
    <property type="match status" value="1"/>
</dbReference>
<dbReference type="Proteomes" id="UP000603865">
    <property type="component" value="Unassembled WGS sequence"/>
</dbReference>
<sequence length="408" mass="45894">MQESEDLQRRFEDQEHDLRVHQAELEAQNEVLRQINDELESARHLYTDLFEWAPLGYVVCDEQGIIQQLNQAACGQLGAARSLLVGRHLSLFVEESQRAVFTALLRTTLLATSATEMQRLELTMVRQDGSRWDAQVQTTSLMTPRSLRARLALTDITELKQARREAEQRTAQAQQLNEEFQRFLHSMTHDLTRPLRQVQGFADLLGKSFQPTDEKSAAHLKHLLSAATDMGELTTSLTRFFRAAASDHPQAIDLNQLVAEVVRELKPQLQGRDVTITHDALPVVRADRESMQVIFSNLLSNAVKFTRPRAQASIHVGVQTSSRHYRFSVSDNGVGFAAQQSGRLFGVFERLHSDRAFKGQGLGLALVRRLVQRSQGRVWAEGTEGEGAVFWVELPRESAVLPNPLAAT</sequence>
<evidence type="ECO:0000256" key="1">
    <source>
        <dbReference type="ARBA" id="ARBA00000085"/>
    </source>
</evidence>
<keyword evidence="3" id="KW-0597">Phosphoprotein</keyword>
<keyword evidence="6" id="KW-0472">Membrane</keyword>
<dbReference type="InterPro" id="IPR003594">
    <property type="entry name" value="HATPase_dom"/>
</dbReference>
<keyword evidence="11" id="KW-1185">Reference proteome</keyword>
<comment type="catalytic activity">
    <reaction evidence="1">
        <text>ATP + protein L-histidine = ADP + protein N-phospho-L-histidine.</text>
        <dbReference type="EC" id="2.7.13.3"/>
    </reaction>
</comment>
<feature type="domain" description="PAC" evidence="9">
    <location>
        <begin position="118"/>
        <end position="168"/>
    </location>
</feature>
<reference evidence="10" key="2">
    <citation type="submission" date="2020-09" db="EMBL/GenBank/DDBJ databases">
        <authorList>
            <person name="Sun Q."/>
            <person name="Ohkuma M."/>
        </authorList>
    </citation>
    <scope>NUCLEOTIDE SEQUENCE</scope>
    <source>
        <strain evidence="10">JCM 31311</strain>
    </source>
</reference>
<evidence type="ECO:0000313" key="10">
    <source>
        <dbReference type="EMBL" id="GGR13251.1"/>
    </source>
</evidence>
<dbReference type="GO" id="GO:0007234">
    <property type="term" value="P:osmosensory signaling via phosphorelay pathway"/>
    <property type="evidence" value="ECO:0007669"/>
    <property type="project" value="TreeGrafter"/>
</dbReference>
<dbReference type="RefSeq" id="WP_189091113.1">
    <property type="nucleotide sequence ID" value="NZ_BMQL01000015.1"/>
</dbReference>
<evidence type="ECO:0000259" key="9">
    <source>
        <dbReference type="PROSITE" id="PS50113"/>
    </source>
</evidence>
<dbReference type="GO" id="GO:0000155">
    <property type="term" value="F:phosphorelay sensor kinase activity"/>
    <property type="evidence" value="ECO:0007669"/>
    <property type="project" value="InterPro"/>
</dbReference>
<keyword evidence="7" id="KW-0175">Coiled coil</keyword>
<dbReference type="InterPro" id="IPR013767">
    <property type="entry name" value="PAS_fold"/>
</dbReference>
<reference evidence="10" key="1">
    <citation type="journal article" date="2014" name="Int. J. Syst. Evol. Microbiol.">
        <title>Complete genome sequence of Corynebacterium casei LMG S-19264T (=DSM 44701T), isolated from a smear-ripened cheese.</title>
        <authorList>
            <consortium name="US DOE Joint Genome Institute (JGI-PGF)"/>
            <person name="Walter F."/>
            <person name="Albersmeier A."/>
            <person name="Kalinowski J."/>
            <person name="Ruckert C."/>
        </authorList>
    </citation>
    <scope>NUCLEOTIDE SEQUENCE</scope>
    <source>
        <strain evidence="10">JCM 31311</strain>
    </source>
</reference>
<dbReference type="InterPro" id="IPR050351">
    <property type="entry name" value="BphY/WalK/GraS-like"/>
</dbReference>
<evidence type="ECO:0000256" key="3">
    <source>
        <dbReference type="ARBA" id="ARBA00022553"/>
    </source>
</evidence>
<dbReference type="GO" id="GO:0006355">
    <property type="term" value="P:regulation of DNA-templated transcription"/>
    <property type="evidence" value="ECO:0007669"/>
    <property type="project" value="InterPro"/>
</dbReference>
<dbReference type="AlphaFoldDB" id="A0A918F7R4"/>
<evidence type="ECO:0000259" key="8">
    <source>
        <dbReference type="PROSITE" id="PS50109"/>
    </source>
</evidence>
<keyword evidence="5" id="KW-0418">Kinase</keyword>
<dbReference type="NCBIfam" id="TIGR00229">
    <property type="entry name" value="sensory_box"/>
    <property type="match status" value="1"/>
</dbReference>
<dbReference type="Pfam" id="PF00989">
    <property type="entry name" value="PAS"/>
    <property type="match status" value="1"/>
</dbReference>
<dbReference type="PANTHER" id="PTHR42878">
    <property type="entry name" value="TWO-COMPONENT HISTIDINE KINASE"/>
    <property type="match status" value="1"/>
</dbReference>
<dbReference type="SMART" id="SM00387">
    <property type="entry name" value="HATPase_c"/>
    <property type="match status" value="1"/>
</dbReference>
<gene>
    <name evidence="10" type="ORF">GCM10008957_27760</name>
</gene>
<dbReference type="EC" id="2.7.13.3" evidence="2"/>
<name>A0A918F7R4_9DEIO</name>
<comment type="caution">
    <text evidence="10">The sequence shown here is derived from an EMBL/GenBank/DDBJ whole genome shotgun (WGS) entry which is preliminary data.</text>
</comment>